<keyword evidence="4" id="KW-1185">Reference proteome</keyword>
<dbReference type="InterPro" id="IPR050819">
    <property type="entry name" value="Tripeptidyl-peptidase_I"/>
</dbReference>
<feature type="chain" id="PRO_5045146090" evidence="1">
    <location>
        <begin position="30"/>
        <end position="414"/>
    </location>
</feature>
<evidence type="ECO:0000313" key="4">
    <source>
        <dbReference type="Proteomes" id="UP000734511"/>
    </source>
</evidence>
<dbReference type="EMBL" id="JAATEJ010000011">
    <property type="protein sequence ID" value="NJP44809.1"/>
    <property type="molecule type" value="Genomic_DNA"/>
</dbReference>
<gene>
    <name evidence="3" type="ORF">HCN08_15615</name>
</gene>
<dbReference type="PANTHER" id="PTHR14218">
    <property type="entry name" value="PROTEASE S8 TRIPEPTIDYL PEPTIDASE I CLN2"/>
    <property type="match status" value="1"/>
</dbReference>
<keyword evidence="1" id="KW-0732">Signal</keyword>
<evidence type="ECO:0000256" key="1">
    <source>
        <dbReference type="SAM" id="SignalP"/>
    </source>
</evidence>
<dbReference type="PANTHER" id="PTHR14218:SF15">
    <property type="entry name" value="TRIPEPTIDYL-PEPTIDASE 1"/>
    <property type="match status" value="1"/>
</dbReference>
<comment type="caution">
    <text evidence="3">The sequence shown here is derived from an EMBL/GenBank/DDBJ whole genome shotgun (WGS) entry which is preliminary data.</text>
</comment>
<proteinExistence type="predicted"/>
<dbReference type="PROSITE" id="PS51695">
    <property type="entry name" value="SEDOLISIN"/>
    <property type="match status" value="1"/>
</dbReference>
<name>A0ABX0ZLS5_9ACTN</name>
<reference evidence="3 4" key="1">
    <citation type="submission" date="2020-03" db="EMBL/GenBank/DDBJ databases">
        <title>WGS of actinomycetes isolated from Thailand.</title>
        <authorList>
            <person name="Thawai C."/>
        </authorList>
    </citation>
    <scope>NUCLEOTIDE SEQUENCE [LARGE SCALE GENOMIC DNA]</scope>
    <source>
        <strain evidence="3 4">PRB2-1</strain>
    </source>
</reference>
<dbReference type="InterPro" id="IPR030400">
    <property type="entry name" value="Sedolisin_dom"/>
</dbReference>
<dbReference type="Proteomes" id="UP000734511">
    <property type="component" value="Unassembled WGS sequence"/>
</dbReference>
<dbReference type="CDD" id="cd04056">
    <property type="entry name" value="Peptidases_S53"/>
    <property type="match status" value="1"/>
</dbReference>
<dbReference type="Gene3D" id="3.40.50.200">
    <property type="entry name" value="Peptidase S8/S53 domain"/>
    <property type="match status" value="1"/>
</dbReference>
<sequence length="414" mass="41320">MPPHTPARHTWPALAAAAALAATGLVALAPTADATADATATAPAHRLTAARSCAVATVPGAMACKALKVTSGADTLAPSVRSAHPAAIPSGYGPAELRAAYALPDTGGEGATVAIVDAYDNPNAEADLATYRAQYGLPACTTDNGCFRKVDQRGGSGYPVTDPGWAEEISLDVDMVSATCPACHILLVEADTNLLTDLGAAVDTAVALGARFVSNSYGGGESAADADYDAQFFDHPGVAITASSGDAGYGVEYPAGSQYVTAVGGTSLRPDGTERGWTDTVWGGAGSGCSAYDPKPAWQRDTECATRTVADVSAVADPATGVAVYDTFGTDRGWEVFGGTSAAAPLIASAYALAGTPAEGSYPASYPYAHGDALNDVLTGTNGECAGSYLCTGAVGYDGPTGVGTPNGLAAFTG</sequence>
<evidence type="ECO:0000259" key="2">
    <source>
        <dbReference type="PROSITE" id="PS51695"/>
    </source>
</evidence>
<dbReference type="InterPro" id="IPR000209">
    <property type="entry name" value="Peptidase_S8/S53_dom"/>
</dbReference>
<dbReference type="Pfam" id="PF00082">
    <property type="entry name" value="Peptidase_S8"/>
    <property type="match status" value="1"/>
</dbReference>
<dbReference type="SUPFAM" id="SSF52743">
    <property type="entry name" value="Subtilisin-like"/>
    <property type="match status" value="1"/>
</dbReference>
<evidence type="ECO:0000313" key="3">
    <source>
        <dbReference type="EMBL" id="NJP44809.1"/>
    </source>
</evidence>
<feature type="signal peptide" evidence="1">
    <location>
        <begin position="1"/>
        <end position="29"/>
    </location>
</feature>
<organism evidence="3 4">
    <name type="scientific">Actinacidiphila epipremni</name>
    <dbReference type="NCBI Taxonomy" id="2053013"/>
    <lineage>
        <taxon>Bacteria</taxon>
        <taxon>Bacillati</taxon>
        <taxon>Actinomycetota</taxon>
        <taxon>Actinomycetes</taxon>
        <taxon>Kitasatosporales</taxon>
        <taxon>Streptomycetaceae</taxon>
        <taxon>Actinacidiphila</taxon>
    </lineage>
</organism>
<protein>
    <submittedName>
        <fullName evidence="3">Peptidase S8</fullName>
    </submittedName>
</protein>
<accession>A0ABX0ZLS5</accession>
<dbReference type="InterPro" id="IPR036852">
    <property type="entry name" value="Peptidase_S8/S53_dom_sf"/>
</dbReference>
<feature type="domain" description="Peptidase S53" evidence="2">
    <location>
        <begin position="91"/>
        <end position="414"/>
    </location>
</feature>